<keyword evidence="1" id="KW-1133">Transmembrane helix</keyword>
<accession>A0A2P2PD49</accession>
<evidence type="ECO:0000313" key="2">
    <source>
        <dbReference type="EMBL" id="MBX52589.1"/>
    </source>
</evidence>
<keyword evidence="1" id="KW-0472">Membrane</keyword>
<organism evidence="2">
    <name type="scientific">Rhizophora mucronata</name>
    <name type="common">Asiatic mangrove</name>
    <dbReference type="NCBI Taxonomy" id="61149"/>
    <lineage>
        <taxon>Eukaryota</taxon>
        <taxon>Viridiplantae</taxon>
        <taxon>Streptophyta</taxon>
        <taxon>Embryophyta</taxon>
        <taxon>Tracheophyta</taxon>
        <taxon>Spermatophyta</taxon>
        <taxon>Magnoliopsida</taxon>
        <taxon>eudicotyledons</taxon>
        <taxon>Gunneridae</taxon>
        <taxon>Pentapetalae</taxon>
        <taxon>rosids</taxon>
        <taxon>fabids</taxon>
        <taxon>Malpighiales</taxon>
        <taxon>Rhizophoraceae</taxon>
        <taxon>Rhizophora</taxon>
    </lineage>
</organism>
<reference evidence="2" key="1">
    <citation type="submission" date="2018-02" db="EMBL/GenBank/DDBJ databases">
        <title>Rhizophora mucronata_Transcriptome.</title>
        <authorList>
            <person name="Meera S.P."/>
            <person name="Sreeshan A."/>
            <person name="Augustine A."/>
        </authorList>
    </citation>
    <scope>NUCLEOTIDE SEQUENCE</scope>
    <source>
        <tissue evidence="2">Leaf</tissue>
    </source>
</reference>
<feature type="transmembrane region" description="Helical" evidence="1">
    <location>
        <begin position="6"/>
        <end position="22"/>
    </location>
</feature>
<name>A0A2P2PD49_RHIMU</name>
<keyword evidence="1" id="KW-0812">Transmembrane</keyword>
<sequence>MLNKFLFLMCLYMMANLIFLLQRKCYF</sequence>
<dbReference type="AlphaFoldDB" id="A0A2P2PD49"/>
<evidence type="ECO:0000256" key="1">
    <source>
        <dbReference type="SAM" id="Phobius"/>
    </source>
</evidence>
<dbReference type="EMBL" id="GGEC01072105">
    <property type="protein sequence ID" value="MBX52589.1"/>
    <property type="molecule type" value="Transcribed_RNA"/>
</dbReference>
<proteinExistence type="predicted"/>
<protein>
    <submittedName>
        <fullName evidence="2">Uncharacterized protein</fullName>
    </submittedName>
</protein>